<dbReference type="SUPFAM" id="SSF82185">
    <property type="entry name" value="Histone H3 K4-specific methyltransferase SET7/9 N-terminal domain"/>
    <property type="match status" value="1"/>
</dbReference>
<keyword evidence="3" id="KW-1185">Reference proteome</keyword>
<organism evidence="2 3">
    <name type="scientific">Candidula unifasciata</name>
    <dbReference type="NCBI Taxonomy" id="100452"/>
    <lineage>
        <taxon>Eukaryota</taxon>
        <taxon>Metazoa</taxon>
        <taxon>Spiralia</taxon>
        <taxon>Lophotrochozoa</taxon>
        <taxon>Mollusca</taxon>
        <taxon>Gastropoda</taxon>
        <taxon>Heterobranchia</taxon>
        <taxon>Euthyneura</taxon>
        <taxon>Panpulmonata</taxon>
        <taxon>Eupulmonata</taxon>
        <taxon>Stylommatophora</taxon>
        <taxon>Helicina</taxon>
        <taxon>Helicoidea</taxon>
        <taxon>Geomitridae</taxon>
        <taxon>Candidula</taxon>
    </lineage>
</organism>
<dbReference type="GO" id="GO:0005085">
    <property type="term" value="F:guanyl-nucleotide exchange factor activity"/>
    <property type="evidence" value="ECO:0007669"/>
    <property type="project" value="TreeGrafter"/>
</dbReference>
<dbReference type="InterPro" id="IPR003409">
    <property type="entry name" value="MORN"/>
</dbReference>
<evidence type="ECO:0008006" key="4">
    <source>
        <dbReference type="Google" id="ProtNLM"/>
    </source>
</evidence>
<sequence>AEWLVALNSAISKVLTNQKSTASLHGSRERLTPALTRHARHTFVKAGLFKDATYDGTWLAGRIHGTGVLQWPDGSVFEGHLKRGLMHGSGMYTIIHNKGKEVQTGTWKEGKLVDWELYIMQMETCMRATSKMD</sequence>
<dbReference type="PANTHER" id="PTHR46089:SF2">
    <property type="entry name" value="ALSIN HOMOLOG"/>
    <property type="match status" value="1"/>
</dbReference>
<comment type="caution">
    <text evidence="2">The sequence shown here is derived from an EMBL/GenBank/DDBJ whole genome shotgun (WGS) entry which is preliminary data.</text>
</comment>
<dbReference type="GO" id="GO:0005737">
    <property type="term" value="C:cytoplasm"/>
    <property type="evidence" value="ECO:0007669"/>
    <property type="project" value="TreeGrafter"/>
</dbReference>
<accession>A0A8S3YGT6</accession>
<dbReference type="PANTHER" id="PTHR46089">
    <property type="entry name" value="ALSIN HOMOLOG"/>
    <property type="match status" value="1"/>
</dbReference>
<reference evidence="2" key="1">
    <citation type="submission" date="2021-04" db="EMBL/GenBank/DDBJ databases">
        <authorList>
            <consortium name="Molecular Ecology Group"/>
        </authorList>
    </citation>
    <scope>NUCLEOTIDE SEQUENCE</scope>
</reference>
<dbReference type="EMBL" id="CAJHNH020000229">
    <property type="protein sequence ID" value="CAG5116287.1"/>
    <property type="molecule type" value="Genomic_DNA"/>
</dbReference>
<gene>
    <name evidence="2" type="ORF">CUNI_LOCUS1845</name>
</gene>
<dbReference type="Proteomes" id="UP000678393">
    <property type="component" value="Unassembled WGS sequence"/>
</dbReference>
<evidence type="ECO:0000313" key="2">
    <source>
        <dbReference type="EMBL" id="CAG5116287.1"/>
    </source>
</evidence>
<evidence type="ECO:0000313" key="3">
    <source>
        <dbReference type="Proteomes" id="UP000678393"/>
    </source>
</evidence>
<dbReference type="SMART" id="SM00698">
    <property type="entry name" value="MORN"/>
    <property type="match status" value="2"/>
</dbReference>
<proteinExistence type="predicted"/>
<dbReference type="Pfam" id="PF02493">
    <property type="entry name" value="MORN"/>
    <property type="match status" value="2"/>
</dbReference>
<dbReference type="Gene3D" id="2.20.110.10">
    <property type="entry name" value="Histone H3 K4-specific methyltransferase SET7/9 N-terminal domain"/>
    <property type="match status" value="1"/>
</dbReference>
<dbReference type="GO" id="GO:0031267">
    <property type="term" value="F:small GTPase binding"/>
    <property type="evidence" value="ECO:0007669"/>
    <property type="project" value="TreeGrafter"/>
</dbReference>
<feature type="non-terminal residue" evidence="2">
    <location>
        <position position="1"/>
    </location>
</feature>
<evidence type="ECO:0000256" key="1">
    <source>
        <dbReference type="ARBA" id="ARBA00022737"/>
    </source>
</evidence>
<dbReference type="GO" id="GO:0016197">
    <property type="term" value="P:endosomal transport"/>
    <property type="evidence" value="ECO:0007669"/>
    <property type="project" value="TreeGrafter"/>
</dbReference>
<dbReference type="AlphaFoldDB" id="A0A8S3YGT6"/>
<protein>
    <recommendedName>
        <fullName evidence="4">MORN repeat-containing protein</fullName>
    </recommendedName>
</protein>
<dbReference type="InterPro" id="IPR051984">
    <property type="entry name" value="Alsin"/>
</dbReference>
<name>A0A8S3YGT6_9EUPU</name>
<keyword evidence="1" id="KW-0677">Repeat</keyword>
<dbReference type="OrthoDB" id="406044at2759"/>